<reference evidence="1 2" key="1">
    <citation type="journal article" date="2019" name="Int. J. Syst. Evol. Microbiol.">
        <title>Clostridium fermenticellae sp. nov., isolated from the mud in a fermentation cellar for the production of the Chinese liquor, baijiu.</title>
        <authorList>
            <person name="Xu P.X."/>
            <person name="Chai L.J."/>
            <person name="Qiu T."/>
            <person name="Zhang X.J."/>
            <person name="Lu Z.M."/>
            <person name="Xiao C."/>
            <person name="Wang S.T."/>
            <person name="Shen C.H."/>
            <person name="Shi J.S."/>
            <person name="Xu Z.H."/>
        </authorList>
    </citation>
    <scope>NUCLEOTIDE SEQUENCE [LARGE SCALE GENOMIC DNA]</scope>
    <source>
        <strain evidence="1 2">JN500901</strain>
    </source>
</reference>
<name>A0A386H664_9CLOT</name>
<organism evidence="1 2">
    <name type="scientific">Clostridium fermenticellae</name>
    <dbReference type="NCBI Taxonomy" id="2068654"/>
    <lineage>
        <taxon>Bacteria</taxon>
        <taxon>Bacillati</taxon>
        <taxon>Bacillota</taxon>
        <taxon>Clostridia</taxon>
        <taxon>Eubacteriales</taxon>
        <taxon>Clostridiaceae</taxon>
        <taxon>Clostridium</taxon>
    </lineage>
</organism>
<dbReference type="Proteomes" id="UP000266301">
    <property type="component" value="Chromosome"/>
</dbReference>
<protein>
    <submittedName>
        <fullName evidence="1">Uncharacterized protein</fullName>
    </submittedName>
</protein>
<evidence type="ECO:0000313" key="1">
    <source>
        <dbReference type="EMBL" id="AYD41192.1"/>
    </source>
</evidence>
<dbReference type="KEGG" id="cfer:D4Z93_11970"/>
<accession>A0A386H664</accession>
<dbReference type="OrthoDB" id="9771173at2"/>
<sequence>MKKSLNVMPKDELDVAYVRQGKEERKILGEVEEKRDKYTKHFLKEDLTFESAIYGEPIH</sequence>
<dbReference type="AlphaFoldDB" id="A0A386H664"/>
<gene>
    <name evidence="1" type="ORF">D4Z93_11970</name>
</gene>
<keyword evidence="2" id="KW-1185">Reference proteome</keyword>
<dbReference type="EMBL" id="CP032416">
    <property type="protein sequence ID" value="AYD41192.1"/>
    <property type="molecule type" value="Genomic_DNA"/>
</dbReference>
<dbReference type="RefSeq" id="WP_119973815.1">
    <property type="nucleotide sequence ID" value="NZ_CP032416.1"/>
</dbReference>
<evidence type="ECO:0000313" key="2">
    <source>
        <dbReference type="Proteomes" id="UP000266301"/>
    </source>
</evidence>
<proteinExistence type="predicted"/>